<keyword evidence="3" id="KW-1185">Reference proteome</keyword>
<dbReference type="PANTHER" id="PTHR46479">
    <property type="entry name" value="BIOGENESIS OF LYSOSOME-RELATED ORGANELLES COMPLEX 1 SUBUNIT 2"/>
    <property type="match status" value="1"/>
</dbReference>
<proteinExistence type="inferred from homology"/>
<dbReference type="Proteomes" id="UP000299102">
    <property type="component" value="Unassembled WGS sequence"/>
</dbReference>
<dbReference type="InterPro" id="IPR019269">
    <property type="entry name" value="BLOC1_su2"/>
</dbReference>
<dbReference type="GO" id="GO:0043015">
    <property type="term" value="F:gamma-tubulin binding"/>
    <property type="evidence" value="ECO:0007669"/>
    <property type="project" value="TreeGrafter"/>
</dbReference>
<dbReference type="GO" id="GO:0031083">
    <property type="term" value="C:BLOC-1 complex"/>
    <property type="evidence" value="ECO:0007669"/>
    <property type="project" value="TreeGrafter"/>
</dbReference>
<dbReference type="PANTHER" id="PTHR46479:SF1">
    <property type="entry name" value="BIOGENESIS OF LYSOSOME-RELATED ORGANELLES COMPLEX 1 SUBUNIT 2"/>
    <property type="match status" value="1"/>
</dbReference>
<protein>
    <submittedName>
        <fullName evidence="2">Biogenesis of lysosome-related organelles complex 1 subunit 2</fullName>
    </submittedName>
</protein>
<comment type="caution">
    <text evidence="2">The sequence shown here is derived from an EMBL/GenBank/DDBJ whole genome shotgun (WGS) entry which is preliminary data.</text>
</comment>
<dbReference type="Pfam" id="PF10046">
    <property type="entry name" value="BLOC1_2"/>
    <property type="match status" value="1"/>
</dbReference>
<dbReference type="GO" id="GO:0032418">
    <property type="term" value="P:lysosome localization"/>
    <property type="evidence" value="ECO:0007669"/>
    <property type="project" value="TreeGrafter"/>
</dbReference>
<gene>
    <name evidence="2" type="primary">bloc1s2</name>
    <name evidence="2" type="ORF">EVAR_70100_1</name>
</gene>
<evidence type="ECO:0000313" key="3">
    <source>
        <dbReference type="Proteomes" id="UP000299102"/>
    </source>
</evidence>
<comment type="similarity">
    <text evidence="1">Belongs to the BLOC1S2 family.</text>
</comment>
<name>A0A4C2A356_EUMVA</name>
<sequence>MFQKTSDYLYGEITTTQDNYNLVEKLNTITITKYSDMKQMSSNIAKTIEDYNIQYVDVVQPLLQQIDEIEEKIAKFEEVAYRMDNITKQLVLKFKNLEKSVG</sequence>
<dbReference type="GO" id="GO:0016197">
    <property type="term" value="P:endosomal transport"/>
    <property type="evidence" value="ECO:0007669"/>
    <property type="project" value="TreeGrafter"/>
</dbReference>
<dbReference type="GO" id="GO:0099078">
    <property type="term" value="C:BORC complex"/>
    <property type="evidence" value="ECO:0007669"/>
    <property type="project" value="TreeGrafter"/>
</dbReference>
<evidence type="ECO:0000313" key="2">
    <source>
        <dbReference type="EMBL" id="GBP95391.1"/>
    </source>
</evidence>
<accession>A0A4C2A356</accession>
<dbReference type="GO" id="GO:0000930">
    <property type="term" value="C:gamma-tubulin complex"/>
    <property type="evidence" value="ECO:0007669"/>
    <property type="project" value="TreeGrafter"/>
</dbReference>
<dbReference type="STRING" id="151549.A0A4C2A356"/>
<organism evidence="2 3">
    <name type="scientific">Eumeta variegata</name>
    <name type="common">Bagworm moth</name>
    <name type="synonym">Eumeta japonica</name>
    <dbReference type="NCBI Taxonomy" id="151549"/>
    <lineage>
        <taxon>Eukaryota</taxon>
        <taxon>Metazoa</taxon>
        <taxon>Ecdysozoa</taxon>
        <taxon>Arthropoda</taxon>
        <taxon>Hexapoda</taxon>
        <taxon>Insecta</taxon>
        <taxon>Pterygota</taxon>
        <taxon>Neoptera</taxon>
        <taxon>Endopterygota</taxon>
        <taxon>Lepidoptera</taxon>
        <taxon>Glossata</taxon>
        <taxon>Ditrysia</taxon>
        <taxon>Tineoidea</taxon>
        <taxon>Psychidae</taxon>
        <taxon>Oiketicinae</taxon>
        <taxon>Eumeta</taxon>
    </lineage>
</organism>
<evidence type="ECO:0000256" key="1">
    <source>
        <dbReference type="ARBA" id="ARBA00008468"/>
    </source>
</evidence>
<dbReference type="OrthoDB" id="244061at2759"/>
<dbReference type="EMBL" id="BGZK01002622">
    <property type="protein sequence ID" value="GBP95391.1"/>
    <property type="molecule type" value="Genomic_DNA"/>
</dbReference>
<dbReference type="AlphaFoldDB" id="A0A4C2A356"/>
<reference evidence="2 3" key="1">
    <citation type="journal article" date="2019" name="Commun. Biol.">
        <title>The bagworm genome reveals a unique fibroin gene that provides high tensile strength.</title>
        <authorList>
            <person name="Kono N."/>
            <person name="Nakamura H."/>
            <person name="Ohtoshi R."/>
            <person name="Tomita M."/>
            <person name="Numata K."/>
            <person name="Arakawa K."/>
        </authorList>
    </citation>
    <scope>NUCLEOTIDE SEQUENCE [LARGE SCALE GENOMIC DNA]</scope>
</reference>